<name>A0A6I8TW18_AEDAE</name>
<protein>
    <submittedName>
        <fullName evidence="1">Uncharacterized protein</fullName>
    </submittedName>
</protein>
<gene>
    <name evidence="1" type="primary">5569133</name>
</gene>
<reference evidence="1" key="2">
    <citation type="submission" date="2020-05" db="UniProtKB">
        <authorList>
            <consortium name="EnsemblMetazoa"/>
        </authorList>
    </citation>
    <scope>IDENTIFICATION</scope>
    <source>
        <strain evidence="1">LVP_AGWG</strain>
    </source>
</reference>
<evidence type="ECO:0000313" key="2">
    <source>
        <dbReference type="Proteomes" id="UP000008820"/>
    </source>
</evidence>
<organism evidence="1 2">
    <name type="scientific">Aedes aegypti</name>
    <name type="common">Yellowfever mosquito</name>
    <name type="synonym">Culex aegypti</name>
    <dbReference type="NCBI Taxonomy" id="7159"/>
    <lineage>
        <taxon>Eukaryota</taxon>
        <taxon>Metazoa</taxon>
        <taxon>Ecdysozoa</taxon>
        <taxon>Arthropoda</taxon>
        <taxon>Hexapoda</taxon>
        <taxon>Insecta</taxon>
        <taxon>Pterygota</taxon>
        <taxon>Neoptera</taxon>
        <taxon>Endopterygota</taxon>
        <taxon>Diptera</taxon>
        <taxon>Nematocera</taxon>
        <taxon>Culicoidea</taxon>
        <taxon>Culicidae</taxon>
        <taxon>Culicinae</taxon>
        <taxon>Aedini</taxon>
        <taxon>Aedes</taxon>
        <taxon>Stegomyia</taxon>
    </lineage>
</organism>
<accession>A0A6I8TW18</accession>
<keyword evidence="2" id="KW-1185">Reference proteome</keyword>
<sequence length="619" mass="69051">MQRRKEAHSKPIIRLLDLGRSGQIIGVLVVIRKLARNYLEKQAPGTMPSVGVLLIASVLWLPAVRMSDDVSIFPADRLTIVDGAGFLAYLIPAKVEDYNRWIHCSVTVGGSSYSLDSDQIHVIDGLTRVQRFNATVCGIRVQKLYKSVSWVLSALDSDSKSVEKNVSVEVFTPKKVDVMNVTISDTSRSYTVNCPDDTSRRYCRILDEDDNSYDGCSKSFDITWDTARFRCRILYWGDMDETETVVNVIVEKSMRDVTWSIEENDAHIVLNCHYRSSVSPCRAISAASKRQMMLLDGHLAERYSAYNTKISQGICALEIRKPLLKEDYGVWRIYLPITPTDNSGCVFNLKDKQHDQDDDGDLHLMAPQAKLVEVFHDPLSSTTSTTELSCEAPYSIEYCYLSGPQGGNYVPDRFDRQKTLGICNFKVSNITSGIWACGFNDASGGEDRLNYFDVKVYDKPGKAITPEIKASKGDEDKRMLCRTILDLQIEICRFISPSGEVHALSENFVPSDDSRFRYHGAGLRSGECGVEIVEVEREDFGRWKCAIKVQGKDYAIEMDLIEEVISNTAILAISISATVLACAVGGFFAYKKLNARRRVQYQVRLGSSTGGLSTASTGA</sequence>
<dbReference type="AlphaFoldDB" id="A0A6I8TW18"/>
<proteinExistence type="predicted"/>
<dbReference type="Proteomes" id="UP000008820">
    <property type="component" value="Chromosome 3"/>
</dbReference>
<dbReference type="InParanoid" id="A0A6I8TW18"/>
<reference evidence="1 2" key="1">
    <citation type="submission" date="2017-06" db="EMBL/GenBank/DDBJ databases">
        <title>Aedes aegypti genome working group (AGWG) sequencing and assembly.</title>
        <authorList>
            <consortium name="Aedes aegypti Genome Working Group (AGWG)"/>
            <person name="Matthews B.J."/>
        </authorList>
    </citation>
    <scope>NUCLEOTIDE SEQUENCE [LARGE SCALE GENOMIC DNA]</scope>
    <source>
        <strain evidence="1 2">LVP_AGWG</strain>
    </source>
</reference>
<dbReference type="OrthoDB" id="10253878at2759"/>
<evidence type="ECO:0000313" key="1">
    <source>
        <dbReference type="EnsemblMetazoa" id="AAEL019707-PC"/>
    </source>
</evidence>
<dbReference type="EnsemblMetazoa" id="AAEL019707-RC">
    <property type="protein sequence ID" value="AAEL019707-PC"/>
    <property type="gene ID" value="AAEL019707"/>
</dbReference>